<accession>A0ABR0Q366</accession>
<reference evidence="2 3" key="1">
    <citation type="submission" date="2023-03" db="EMBL/GenBank/DDBJ databases">
        <title>WGS of Gossypium arboreum.</title>
        <authorList>
            <person name="Yu D."/>
        </authorList>
    </citation>
    <scope>NUCLEOTIDE SEQUENCE [LARGE SCALE GENOMIC DNA]</scope>
    <source>
        <tissue evidence="2">Leaf</tissue>
    </source>
</reference>
<dbReference type="EMBL" id="JARKNE010000005">
    <property type="protein sequence ID" value="KAK5833433.1"/>
    <property type="molecule type" value="Genomic_DNA"/>
</dbReference>
<dbReference type="Pfam" id="PF10536">
    <property type="entry name" value="PMD"/>
    <property type="match status" value="1"/>
</dbReference>
<name>A0ABR0Q366_GOSAR</name>
<evidence type="ECO:0000259" key="1">
    <source>
        <dbReference type="Pfam" id="PF10536"/>
    </source>
</evidence>
<comment type="caution">
    <text evidence="2">The sequence shown here is derived from an EMBL/GenBank/DDBJ whole genome shotgun (WGS) entry which is preliminary data.</text>
</comment>
<organism evidence="2 3">
    <name type="scientific">Gossypium arboreum</name>
    <name type="common">Tree cotton</name>
    <name type="synonym">Gossypium nanking</name>
    <dbReference type="NCBI Taxonomy" id="29729"/>
    <lineage>
        <taxon>Eukaryota</taxon>
        <taxon>Viridiplantae</taxon>
        <taxon>Streptophyta</taxon>
        <taxon>Embryophyta</taxon>
        <taxon>Tracheophyta</taxon>
        <taxon>Spermatophyta</taxon>
        <taxon>Magnoliopsida</taxon>
        <taxon>eudicotyledons</taxon>
        <taxon>Gunneridae</taxon>
        <taxon>Pentapetalae</taxon>
        <taxon>rosids</taxon>
        <taxon>malvids</taxon>
        <taxon>Malvales</taxon>
        <taxon>Malvaceae</taxon>
        <taxon>Malvoideae</taxon>
        <taxon>Gossypium</taxon>
    </lineage>
</organism>
<evidence type="ECO:0000313" key="2">
    <source>
        <dbReference type="EMBL" id="KAK5833433.1"/>
    </source>
</evidence>
<dbReference type="InterPro" id="IPR019557">
    <property type="entry name" value="AminoTfrase-like_pln_mobile"/>
</dbReference>
<evidence type="ECO:0000313" key="3">
    <source>
        <dbReference type="Proteomes" id="UP001358586"/>
    </source>
</evidence>
<gene>
    <name evidence="2" type="ORF">PVK06_017264</name>
</gene>
<keyword evidence="3" id="KW-1185">Reference proteome</keyword>
<feature type="domain" description="Aminotransferase-like plant mobile" evidence="1">
    <location>
        <begin position="22"/>
        <end position="76"/>
    </location>
</feature>
<dbReference type="Proteomes" id="UP001358586">
    <property type="component" value="Chromosome 5"/>
</dbReference>
<protein>
    <recommendedName>
        <fullName evidence="1">Aminotransferase-like plant mobile domain-containing protein</fullName>
    </recommendedName>
</protein>
<sequence>MGSVSLSIFMSSSEPPVYIPTHNEFQWTPYEEPAIRAVISEELFQNLNIWHVKAPLVNYSIIEMHQTDRVLRQFGF</sequence>
<proteinExistence type="predicted"/>